<reference evidence="2" key="1">
    <citation type="submission" date="2020-06" db="EMBL/GenBank/DDBJ databases">
        <authorList>
            <person name="Li T."/>
            <person name="Hu X."/>
            <person name="Zhang T."/>
            <person name="Song X."/>
            <person name="Zhang H."/>
            <person name="Dai N."/>
            <person name="Sheng W."/>
            <person name="Hou X."/>
            <person name="Wei L."/>
        </authorList>
    </citation>
    <scope>NUCLEOTIDE SEQUENCE</scope>
    <source>
        <strain evidence="2">G02</strain>
        <tissue evidence="2">Leaf</tissue>
    </source>
</reference>
<name>A0AAW2K9E9_SESRA</name>
<proteinExistence type="predicted"/>
<evidence type="ECO:0000313" key="2">
    <source>
        <dbReference type="EMBL" id="KAL0303575.1"/>
    </source>
</evidence>
<gene>
    <name evidence="2" type="ORF">Sradi_6225600</name>
</gene>
<evidence type="ECO:0000259" key="1">
    <source>
        <dbReference type="Pfam" id="PF07727"/>
    </source>
</evidence>
<dbReference type="InterPro" id="IPR013103">
    <property type="entry name" value="RVT_2"/>
</dbReference>
<dbReference type="AlphaFoldDB" id="A0AAW2K9E9"/>
<sequence length="146" mass="17024">MDIKNEFLHGKLDQHIYMDQPTGFLSPTHPRYVCKLQKALYRLKQAPRAWYDKIVEFVTHSSYLMTSADSTLFIKAKVRKLDVVLVYVDDLIIIGDCEEEVLQTKDNLSVCFQMKEIGHLKHFVDLEVDHCETGMFCINKNIHETC</sequence>
<comment type="caution">
    <text evidence="2">The sequence shown here is derived from an EMBL/GenBank/DDBJ whole genome shotgun (WGS) entry which is preliminary data.</text>
</comment>
<reference evidence="2" key="2">
    <citation type="journal article" date="2024" name="Plant">
        <title>Genomic evolution and insights into agronomic trait innovations of Sesamum species.</title>
        <authorList>
            <person name="Miao H."/>
            <person name="Wang L."/>
            <person name="Qu L."/>
            <person name="Liu H."/>
            <person name="Sun Y."/>
            <person name="Le M."/>
            <person name="Wang Q."/>
            <person name="Wei S."/>
            <person name="Zheng Y."/>
            <person name="Lin W."/>
            <person name="Duan Y."/>
            <person name="Cao H."/>
            <person name="Xiong S."/>
            <person name="Wang X."/>
            <person name="Wei L."/>
            <person name="Li C."/>
            <person name="Ma Q."/>
            <person name="Ju M."/>
            <person name="Zhao R."/>
            <person name="Li G."/>
            <person name="Mu C."/>
            <person name="Tian Q."/>
            <person name="Mei H."/>
            <person name="Zhang T."/>
            <person name="Gao T."/>
            <person name="Zhang H."/>
        </authorList>
    </citation>
    <scope>NUCLEOTIDE SEQUENCE</scope>
    <source>
        <strain evidence="2">G02</strain>
    </source>
</reference>
<accession>A0AAW2K9E9</accession>
<protein>
    <submittedName>
        <fullName evidence="2">Retrovirus-related Pol polyprotein from transposon RE1</fullName>
    </submittedName>
</protein>
<dbReference type="EMBL" id="JACGWJ010000029">
    <property type="protein sequence ID" value="KAL0303575.1"/>
    <property type="molecule type" value="Genomic_DNA"/>
</dbReference>
<feature type="domain" description="Reverse transcriptase Ty1/copia-type" evidence="1">
    <location>
        <begin position="1"/>
        <end position="136"/>
    </location>
</feature>
<organism evidence="2">
    <name type="scientific">Sesamum radiatum</name>
    <name type="common">Black benniseed</name>
    <dbReference type="NCBI Taxonomy" id="300843"/>
    <lineage>
        <taxon>Eukaryota</taxon>
        <taxon>Viridiplantae</taxon>
        <taxon>Streptophyta</taxon>
        <taxon>Embryophyta</taxon>
        <taxon>Tracheophyta</taxon>
        <taxon>Spermatophyta</taxon>
        <taxon>Magnoliopsida</taxon>
        <taxon>eudicotyledons</taxon>
        <taxon>Gunneridae</taxon>
        <taxon>Pentapetalae</taxon>
        <taxon>asterids</taxon>
        <taxon>lamiids</taxon>
        <taxon>Lamiales</taxon>
        <taxon>Pedaliaceae</taxon>
        <taxon>Sesamum</taxon>
    </lineage>
</organism>
<dbReference type="Pfam" id="PF07727">
    <property type="entry name" value="RVT_2"/>
    <property type="match status" value="1"/>
</dbReference>